<dbReference type="GO" id="GO:0003677">
    <property type="term" value="F:DNA binding"/>
    <property type="evidence" value="ECO:0007669"/>
    <property type="project" value="UniProtKB-KW"/>
</dbReference>
<evidence type="ECO:0000256" key="2">
    <source>
        <dbReference type="SAM" id="MobiDB-lite"/>
    </source>
</evidence>
<evidence type="ECO:0000259" key="3">
    <source>
        <dbReference type="PROSITE" id="PS50943"/>
    </source>
</evidence>
<keyword evidence="5" id="KW-1185">Reference proteome</keyword>
<gene>
    <name evidence="4" type="ORF">Eldridge_048</name>
</gene>
<reference evidence="4 5" key="1">
    <citation type="journal article" date="2016" name="Genome Announc.">
        <title>Complete Genome Sequence of Bacillus megaterium Bacteriophage Eldridge.</title>
        <authorList>
            <person name="Reveille A.M."/>
            <person name="Eldridge K.A."/>
            <person name="Temple L.M."/>
        </authorList>
    </citation>
    <scope>NUCLEOTIDE SEQUENCE [LARGE SCALE GENOMIC DNA]</scope>
</reference>
<dbReference type="SMART" id="SM00530">
    <property type="entry name" value="HTH_XRE"/>
    <property type="match status" value="1"/>
</dbReference>
<dbReference type="PANTHER" id="PTHR46558">
    <property type="entry name" value="TRACRIPTIONAL REGULATORY PROTEIN-RELATED-RELATED"/>
    <property type="match status" value="1"/>
</dbReference>
<evidence type="ECO:0000313" key="5">
    <source>
        <dbReference type="Proteomes" id="UP000204502"/>
    </source>
</evidence>
<dbReference type="InterPro" id="IPR001387">
    <property type="entry name" value="Cro/C1-type_HTH"/>
</dbReference>
<dbReference type="PANTHER" id="PTHR46558:SF4">
    <property type="entry name" value="DNA-BIDING PHAGE PROTEIN"/>
    <property type="match status" value="1"/>
</dbReference>
<dbReference type="GeneID" id="28801710"/>
<evidence type="ECO:0000313" key="4">
    <source>
        <dbReference type="EMBL" id="AMB18631.1"/>
    </source>
</evidence>
<dbReference type="RefSeq" id="YP_009274755.1">
    <property type="nucleotide sequence ID" value="NC_030920.1"/>
</dbReference>
<dbReference type="KEGG" id="vg:28801710"/>
<feature type="domain" description="HTH cro/C1-type" evidence="3">
    <location>
        <begin position="12"/>
        <end position="66"/>
    </location>
</feature>
<keyword evidence="1" id="KW-0238">DNA-binding</keyword>
<feature type="compositionally biased region" description="Basic and acidic residues" evidence="2">
    <location>
        <begin position="74"/>
        <end position="83"/>
    </location>
</feature>
<name>A0A0Y0ALW3_9CAUD</name>
<accession>A0A0Y0ALW3</accession>
<dbReference type="Gene3D" id="1.10.260.40">
    <property type="entry name" value="lambda repressor-like DNA-binding domains"/>
    <property type="match status" value="1"/>
</dbReference>
<proteinExistence type="predicted"/>
<dbReference type="Proteomes" id="UP000204502">
    <property type="component" value="Segment"/>
</dbReference>
<dbReference type="SUPFAM" id="SSF47413">
    <property type="entry name" value="lambda repressor-like DNA-binding domains"/>
    <property type="match status" value="1"/>
</dbReference>
<sequence length="94" mass="11080">MTSKSEHTPKKLKKYRLDGGFTIYSLADRVGVHYSSVSGWENGNKFPRIDKLMILEEIFKVGYRELFNNLTPEETKEVEERIKQSRLKQNRQES</sequence>
<dbReference type="CDD" id="cd00093">
    <property type="entry name" value="HTH_XRE"/>
    <property type="match status" value="1"/>
</dbReference>
<dbReference type="Pfam" id="PF01381">
    <property type="entry name" value="HTH_3"/>
    <property type="match status" value="1"/>
</dbReference>
<feature type="compositionally biased region" description="Basic residues" evidence="2">
    <location>
        <begin position="84"/>
        <end position="94"/>
    </location>
</feature>
<organism evidence="4 5">
    <name type="scientific">Bacillus phage Eldridge</name>
    <dbReference type="NCBI Taxonomy" id="1776293"/>
    <lineage>
        <taxon>Viruses</taxon>
        <taxon>Duplodnaviria</taxon>
        <taxon>Heunggongvirae</taxon>
        <taxon>Uroviricota</taxon>
        <taxon>Caudoviricetes</taxon>
        <taxon>Herelleviridae</taxon>
        <taxon>Bastillevirinae</taxon>
        <taxon>Eldridgevirus</taxon>
        <taxon>Eldridgevirus eldridge</taxon>
    </lineage>
</organism>
<dbReference type="OrthoDB" id="21470at10239"/>
<dbReference type="InterPro" id="IPR010982">
    <property type="entry name" value="Lambda_DNA-bd_dom_sf"/>
</dbReference>
<protein>
    <submittedName>
        <fullName evidence="4">HTH binding domain protein</fullName>
    </submittedName>
</protein>
<dbReference type="EMBL" id="KU253712">
    <property type="protein sequence ID" value="AMB18631.1"/>
    <property type="molecule type" value="Genomic_DNA"/>
</dbReference>
<dbReference type="PROSITE" id="PS50943">
    <property type="entry name" value="HTH_CROC1"/>
    <property type="match status" value="1"/>
</dbReference>
<feature type="region of interest" description="Disordered" evidence="2">
    <location>
        <begin position="74"/>
        <end position="94"/>
    </location>
</feature>
<evidence type="ECO:0000256" key="1">
    <source>
        <dbReference type="ARBA" id="ARBA00023125"/>
    </source>
</evidence>